<dbReference type="CDD" id="cd07492">
    <property type="entry name" value="Peptidases_S8_8"/>
    <property type="match status" value="1"/>
</dbReference>
<dbReference type="SUPFAM" id="SSF52743">
    <property type="entry name" value="Subtilisin-like"/>
    <property type="match status" value="1"/>
</dbReference>
<dbReference type="PANTHER" id="PTHR43806:SF11">
    <property type="entry name" value="CEREVISIN-RELATED"/>
    <property type="match status" value="1"/>
</dbReference>
<accession>A0A318XHL9</accession>
<keyword evidence="8" id="KW-1185">Reference proteome</keyword>
<evidence type="ECO:0000256" key="2">
    <source>
        <dbReference type="ARBA" id="ARBA00022670"/>
    </source>
</evidence>
<keyword evidence="2 5" id="KW-0645">Protease</keyword>
<evidence type="ECO:0000256" key="5">
    <source>
        <dbReference type="PROSITE-ProRule" id="PRU01240"/>
    </source>
</evidence>
<dbReference type="InterPro" id="IPR036852">
    <property type="entry name" value="Peptidase_S8/S53_dom_sf"/>
</dbReference>
<dbReference type="InterPro" id="IPR034067">
    <property type="entry name" value="Serine_protease_KerA-like_dom"/>
</dbReference>
<evidence type="ECO:0000259" key="6">
    <source>
        <dbReference type="Pfam" id="PF00082"/>
    </source>
</evidence>
<dbReference type="InterPro" id="IPR000209">
    <property type="entry name" value="Peptidase_S8/S53_dom"/>
</dbReference>
<feature type="active site" description="Charge relay system" evidence="5">
    <location>
        <position position="12"/>
    </location>
</feature>
<evidence type="ECO:0000313" key="8">
    <source>
        <dbReference type="Proteomes" id="UP000248132"/>
    </source>
</evidence>
<reference evidence="7 8" key="1">
    <citation type="submission" date="2018-06" db="EMBL/GenBank/DDBJ databases">
        <title>Genomic Encyclopedia of Type Strains, Phase I: the one thousand microbial genomes (KMG-I) project.</title>
        <authorList>
            <person name="Kyrpides N."/>
        </authorList>
    </citation>
    <scope>NUCLEOTIDE SEQUENCE [LARGE SCALE GENOMIC DNA]</scope>
    <source>
        <strain evidence="7 8">DSM 19573</strain>
    </source>
</reference>
<comment type="similarity">
    <text evidence="1 5">Belongs to the peptidase S8 family.</text>
</comment>
<dbReference type="EMBL" id="QKMR01000032">
    <property type="protein sequence ID" value="PYG84361.1"/>
    <property type="molecule type" value="Genomic_DNA"/>
</dbReference>
<dbReference type="OrthoDB" id="184152at2"/>
<keyword evidence="4 5" id="KW-0720">Serine protease</keyword>
<sequence length="426" mass="47463">MDKLPVNIAVIDDGISEGLYGIGKLEQNIQITPELRICQRTGYDLTASSHGTTCAAIIRKYAPEAVLSSVKILGENTMRGMKEQLVEALDWCVKNNIKLINLSLGTIDFKDFNLIKPAVDLACESGIVIVAACNNRDIYTCPASLPNVIGVKCDTTDTLGEGDIAYNSADSAGIEITAYSKHKLTKSPGIITATGVCNSYAAPLVTACVHNILREKPCITFKNLLKELEKKSCSNFNEKAICRQDIHKSPKIDIDIPILAVYNFENGFEYDVERELCRLFRKDGYNAIYACNDKYEEEIINGIVSINSCEDDKSSISIEGITRIYTVYDPDIIIAGINLRGRNTFCRKEIELPFETDIKIFTSDIFRRDIAEMMKESKAALLLTRSCTDASEWLGSNIFKYSNEATISELYCHILKLFEKDEKSRA</sequence>
<evidence type="ECO:0000313" key="7">
    <source>
        <dbReference type="EMBL" id="PYG84361.1"/>
    </source>
</evidence>
<protein>
    <submittedName>
        <fullName evidence="7">Subtilase family protein</fullName>
    </submittedName>
</protein>
<keyword evidence="3 5" id="KW-0378">Hydrolase</keyword>
<dbReference type="Gene3D" id="3.40.50.200">
    <property type="entry name" value="Peptidase S8/S53 domain"/>
    <property type="match status" value="1"/>
</dbReference>
<name>A0A318XHL9_9FIRM</name>
<dbReference type="GO" id="GO:0004252">
    <property type="term" value="F:serine-type endopeptidase activity"/>
    <property type="evidence" value="ECO:0007669"/>
    <property type="project" value="UniProtKB-UniRule"/>
</dbReference>
<feature type="active site" description="Charge relay system" evidence="5">
    <location>
        <position position="50"/>
    </location>
</feature>
<dbReference type="Pfam" id="PF00082">
    <property type="entry name" value="Peptidase_S8"/>
    <property type="match status" value="1"/>
</dbReference>
<feature type="domain" description="Peptidase S8/S53" evidence="6">
    <location>
        <begin position="7"/>
        <end position="220"/>
    </location>
</feature>
<proteinExistence type="inferred from homology"/>
<dbReference type="InterPro" id="IPR050131">
    <property type="entry name" value="Peptidase_S8_subtilisin-like"/>
</dbReference>
<dbReference type="AlphaFoldDB" id="A0A318XHL9"/>
<dbReference type="RefSeq" id="WP_110463567.1">
    <property type="nucleotide sequence ID" value="NZ_QKMR01000032.1"/>
</dbReference>
<dbReference type="PANTHER" id="PTHR43806">
    <property type="entry name" value="PEPTIDASE S8"/>
    <property type="match status" value="1"/>
</dbReference>
<dbReference type="PROSITE" id="PS51892">
    <property type="entry name" value="SUBTILASE"/>
    <property type="match status" value="1"/>
</dbReference>
<feature type="active site" description="Charge relay system" evidence="5">
    <location>
        <position position="199"/>
    </location>
</feature>
<dbReference type="Proteomes" id="UP000248132">
    <property type="component" value="Unassembled WGS sequence"/>
</dbReference>
<organism evidence="7 8">
    <name type="scientific">Ruminiclostridium sufflavum DSM 19573</name>
    <dbReference type="NCBI Taxonomy" id="1121337"/>
    <lineage>
        <taxon>Bacteria</taxon>
        <taxon>Bacillati</taxon>
        <taxon>Bacillota</taxon>
        <taxon>Clostridia</taxon>
        <taxon>Eubacteriales</taxon>
        <taxon>Oscillospiraceae</taxon>
        <taxon>Ruminiclostridium</taxon>
    </lineage>
</organism>
<evidence type="ECO:0000256" key="3">
    <source>
        <dbReference type="ARBA" id="ARBA00022801"/>
    </source>
</evidence>
<evidence type="ECO:0000256" key="4">
    <source>
        <dbReference type="ARBA" id="ARBA00022825"/>
    </source>
</evidence>
<evidence type="ECO:0000256" key="1">
    <source>
        <dbReference type="ARBA" id="ARBA00011073"/>
    </source>
</evidence>
<gene>
    <name evidence="7" type="ORF">LY28_03624</name>
</gene>
<comment type="caution">
    <text evidence="7">The sequence shown here is derived from an EMBL/GenBank/DDBJ whole genome shotgun (WGS) entry which is preliminary data.</text>
</comment>
<dbReference type="GO" id="GO:0006508">
    <property type="term" value="P:proteolysis"/>
    <property type="evidence" value="ECO:0007669"/>
    <property type="project" value="UniProtKB-KW"/>
</dbReference>